<dbReference type="PANTHER" id="PTHR42699:SF1">
    <property type="entry name" value="CYSTATHIONINE GAMMA-SYNTHASE-RELATED"/>
    <property type="match status" value="1"/>
</dbReference>
<comment type="function">
    <text evidence="5">Catalyzes the formation of L-cystathionine from O-succinyl-L-homoserine (OSHS) and L-cysteine, via a gamma-replacement reaction. In the absence of thiol, catalyzes gamma-elimination to form 2-oxobutanoate, succinate and ammonia.</text>
</comment>
<feature type="region of interest" description="Disordered" evidence="9">
    <location>
        <begin position="212"/>
        <end position="310"/>
    </location>
</feature>
<dbReference type="FunFam" id="3.90.1150.10:FF:000063">
    <property type="entry name" value="Probable cystathionine gamma-synthase"/>
    <property type="match status" value="1"/>
</dbReference>
<dbReference type="InParanoid" id="A0A316YMS6"/>
<dbReference type="RefSeq" id="XP_025377166.1">
    <property type="nucleotide sequence ID" value="XM_025521514.1"/>
</dbReference>
<keyword evidence="2 10" id="KW-0808">Transferase</keyword>
<keyword evidence="11" id="KW-1185">Reference proteome</keyword>
<feature type="region of interest" description="Disordered" evidence="9">
    <location>
        <begin position="388"/>
        <end position="412"/>
    </location>
</feature>
<organism evidence="10 11">
    <name type="scientific">Acaromyces ingoldii</name>
    <dbReference type="NCBI Taxonomy" id="215250"/>
    <lineage>
        <taxon>Eukaryota</taxon>
        <taxon>Fungi</taxon>
        <taxon>Dikarya</taxon>
        <taxon>Basidiomycota</taxon>
        <taxon>Ustilaginomycotina</taxon>
        <taxon>Exobasidiomycetes</taxon>
        <taxon>Exobasidiales</taxon>
        <taxon>Cryptobasidiaceae</taxon>
        <taxon>Acaromyces</taxon>
    </lineage>
</organism>
<comment type="catalytic activity">
    <reaction evidence="4">
        <text>O-succinyl-L-homoserine + L-cysteine = L,L-cystathionine + succinate + H(+)</text>
        <dbReference type="Rhea" id="RHEA:20397"/>
        <dbReference type="ChEBI" id="CHEBI:15378"/>
        <dbReference type="ChEBI" id="CHEBI:30031"/>
        <dbReference type="ChEBI" id="CHEBI:35235"/>
        <dbReference type="ChEBI" id="CHEBI:57661"/>
        <dbReference type="ChEBI" id="CHEBI:58161"/>
        <dbReference type="EC" id="2.5.1.48"/>
    </reaction>
</comment>
<evidence type="ECO:0000313" key="11">
    <source>
        <dbReference type="Proteomes" id="UP000245768"/>
    </source>
</evidence>
<name>A0A316YMS6_9BASI</name>
<dbReference type="FunFam" id="3.40.640.10:FF:000094">
    <property type="entry name" value="Probable cystathionine gamma-synthase"/>
    <property type="match status" value="1"/>
</dbReference>
<dbReference type="GO" id="GO:0030170">
    <property type="term" value="F:pyridoxal phosphate binding"/>
    <property type="evidence" value="ECO:0007669"/>
    <property type="project" value="InterPro"/>
</dbReference>
<keyword evidence="3" id="KW-0663">Pyridoxal phosphate</keyword>
<dbReference type="OrthoDB" id="10047078at2759"/>
<evidence type="ECO:0000256" key="1">
    <source>
        <dbReference type="ARBA" id="ARBA00001933"/>
    </source>
</evidence>
<evidence type="ECO:0000256" key="6">
    <source>
        <dbReference type="ARBA" id="ARBA00060510"/>
    </source>
</evidence>
<accession>A0A316YMS6</accession>
<evidence type="ECO:0000313" key="10">
    <source>
        <dbReference type="EMBL" id="PWN89968.1"/>
    </source>
</evidence>
<evidence type="ECO:0000256" key="5">
    <source>
        <dbReference type="ARBA" id="ARBA00058439"/>
    </source>
</evidence>
<dbReference type="InterPro" id="IPR051750">
    <property type="entry name" value="Trans-sulfuration_enzymes"/>
</dbReference>
<comment type="pathway">
    <text evidence="6">Amino-acid biosynthesis; L-methionine biosynthesis via de novo pathway; L-cystathionine from O-succinyl-L-homoserine: step 1/1.</text>
</comment>
<dbReference type="GeneID" id="37043430"/>
<dbReference type="EMBL" id="KZ819636">
    <property type="protein sequence ID" value="PWN89968.1"/>
    <property type="molecule type" value="Genomic_DNA"/>
</dbReference>
<feature type="compositionally biased region" description="Low complexity" evidence="9">
    <location>
        <begin position="249"/>
        <end position="299"/>
    </location>
</feature>
<reference evidence="10 11" key="1">
    <citation type="journal article" date="2018" name="Mol. Biol. Evol.">
        <title>Broad Genomic Sampling Reveals a Smut Pathogenic Ancestry of the Fungal Clade Ustilaginomycotina.</title>
        <authorList>
            <person name="Kijpornyongpan T."/>
            <person name="Mondo S.J."/>
            <person name="Barry K."/>
            <person name="Sandor L."/>
            <person name="Lee J."/>
            <person name="Lipzen A."/>
            <person name="Pangilinan J."/>
            <person name="LaButti K."/>
            <person name="Hainaut M."/>
            <person name="Henrissat B."/>
            <person name="Grigoriev I.V."/>
            <person name="Spatafora J.W."/>
            <person name="Aime M.C."/>
        </authorList>
    </citation>
    <scope>NUCLEOTIDE SEQUENCE [LARGE SCALE GENOMIC DNA]</scope>
    <source>
        <strain evidence="10 11">MCA 4198</strain>
    </source>
</reference>
<protein>
    <recommendedName>
        <fullName evidence="7">cystathionine gamma-synthase</fullName>
        <ecNumber evidence="7">2.5.1.48</ecNumber>
    </recommendedName>
    <alternativeName>
        <fullName evidence="8">O-succinylhomoserine (thiol)-lyase</fullName>
    </alternativeName>
</protein>
<proteinExistence type="predicted"/>
<dbReference type="Proteomes" id="UP000245768">
    <property type="component" value="Unassembled WGS sequence"/>
</dbReference>
<gene>
    <name evidence="10" type="ORF">FA10DRAFT_266495</name>
</gene>
<dbReference type="PANTHER" id="PTHR42699">
    <property type="match status" value="1"/>
</dbReference>
<dbReference type="AlphaFoldDB" id="A0A316YMS6"/>
<sequence>MTATTSSSSAAAAVGATDYSVGTSIPPATAHAVSVSLPRWQDNVDYEEGRLTDVMETGYPRFFIHKNVQRLASMCLRKFGQASVAWYPPGQKDEGSGGGGIVKVRAEAESCLLVPSVNVANRCRAFMQRQHALQHKQAGTTAPAPLSVRIVHFDLVAREESPAEVLSIYIVLFPAPAFPLAKSFWQHTGDGISSRRAETALKLLEQTGKLEATAAEAEKPPPPRAPQPDERSYSRNRHYARAKTTMMMPSSSSSSSSSLSNGLPAGSSTPVALSTSSSSASLLRNAGDSSSSPSITSPSMNHSEHGEEAVDKLCSDHATYVEERYGRNMPRAQAPKAKLALRRRIAGVASGEGAQRHERSAAPRLSEDDVFLFPSGMSSIFHAHQAAMRWQRRRRQPPTTGHDDGNDDDDDDDVGQAVCFGFPYTDTLKILQKWGPGCWFYGNGTDSDLDQFEARLASSPPGSVLALFCEFPSNPLLRTPDLARIRTLADTHGFLIVVDETIGNFVNVEVLHFADIVVSSMTKIFSGETNCMGGSMVLNPRGSHYADLHAVLKDEYEDNYFGDDAVFMERNSRSFVDRVAKIDINAEALVDLLWKEKERGSSVVKGVFYPKYVTRQHYDACRRPNGGFGGLFSLTFQSTAAATAFYDALKCAKGPSLGTNFTLASPYCILAHYGELDWAARFGVESNLVRISVGLEETGALLTMFSTALEKARVATS</sequence>
<feature type="compositionally biased region" description="Basic and acidic residues" evidence="9">
    <location>
        <begin position="216"/>
        <end position="233"/>
    </location>
</feature>
<dbReference type="GO" id="GO:0019346">
    <property type="term" value="P:transsulfuration"/>
    <property type="evidence" value="ECO:0007669"/>
    <property type="project" value="InterPro"/>
</dbReference>
<evidence type="ECO:0000256" key="8">
    <source>
        <dbReference type="ARBA" id="ARBA00083849"/>
    </source>
</evidence>
<dbReference type="Gene3D" id="3.40.640.10">
    <property type="entry name" value="Type I PLP-dependent aspartate aminotransferase-like (Major domain)"/>
    <property type="match status" value="1"/>
</dbReference>
<dbReference type="FunCoup" id="A0A316YMS6">
    <property type="interactions" value="105"/>
</dbReference>
<dbReference type="EC" id="2.5.1.48" evidence="7"/>
<dbReference type="InterPro" id="IPR015421">
    <property type="entry name" value="PyrdxlP-dep_Trfase_major"/>
</dbReference>
<dbReference type="GO" id="GO:0003962">
    <property type="term" value="F:cystathionine gamma-synthase activity"/>
    <property type="evidence" value="ECO:0007669"/>
    <property type="project" value="UniProtKB-EC"/>
</dbReference>
<evidence type="ECO:0000256" key="4">
    <source>
        <dbReference type="ARBA" id="ARBA00051441"/>
    </source>
</evidence>
<evidence type="ECO:0000256" key="9">
    <source>
        <dbReference type="SAM" id="MobiDB-lite"/>
    </source>
</evidence>
<dbReference type="Gene3D" id="3.90.1150.10">
    <property type="entry name" value="Aspartate Aminotransferase, domain 1"/>
    <property type="match status" value="1"/>
</dbReference>
<dbReference type="InterPro" id="IPR015422">
    <property type="entry name" value="PyrdxlP-dep_Trfase_small"/>
</dbReference>
<evidence type="ECO:0000256" key="3">
    <source>
        <dbReference type="ARBA" id="ARBA00022898"/>
    </source>
</evidence>
<evidence type="ECO:0000256" key="7">
    <source>
        <dbReference type="ARBA" id="ARBA00066530"/>
    </source>
</evidence>
<dbReference type="STRING" id="215250.A0A316YMS6"/>
<dbReference type="Pfam" id="PF01053">
    <property type="entry name" value="Cys_Met_Meta_PP"/>
    <property type="match status" value="1"/>
</dbReference>
<dbReference type="InterPro" id="IPR000277">
    <property type="entry name" value="Cys/Met-Metab_PyrdxlP-dep_enz"/>
</dbReference>
<dbReference type="SUPFAM" id="SSF53383">
    <property type="entry name" value="PLP-dependent transferases"/>
    <property type="match status" value="1"/>
</dbReference>
<dbReference type="InterPro" id="IPR015424">
    <property type="entry name" value="PyrdxlP-dep_Trfase"/>
</dbReference>
<evidence type="ECO:0000256" key="2">
    <source>
        <dbReference type="ARBA" id="ARBA00022679"/>
    </source>
</evidence>
<comment type="cofactor">
    <cofactor evidence="1">
        <name>pyridoxal 5'-phosphate</name>
        <dbReference type="ChEBI" id="CHEBI:597326"/>
    </cofactor>
</comment>